<dbReference type="OrthoDB" id="9812295at2"/>
<evidence type="ECO:0000259" key="1">
    <source>
        <dbReference type="Pfam" id="PF13474"/>
    </source>
</evidence>
<comment type="caution">
    <text evidence="2">The sequence shown here is derived from an EMBL/GenBank/DDBJ whole genome shotgun (WGS) entry which is preliminary data.</text>
</comment>
<reference evidence="2 3" key="1">
    <citation type="submission" date="2019-05" db="EMBL/GenBank/DDBJ databases">
        <title>Draft genome sequence of Actinomadura geliboluensis A8036.</title>
        <authorList>
            <person name="Saricaoglu S."/>
            <person name="Isik K."/>
        </authorList>
    </citation>
    <scope>NUCLEOTIDE SEQUENCE [LARGE SCALE GENOMIC DNA]</scope>
    <source>
        <strain evidence="2 3">A8036</strain>
    </source>
</reference>
<dbReference type="Pfam" id="PF13474">
    <property type="entry name" value="SnoaL_3"/>
    <property type="match status" value="1"/>
</dbReference>
<sequence length="146" mass="16291">MPTQRELDEAELKQHIDKIIEGLRAKDLDTLEKLYTPDVVSFDIEPPLQHVGVAEKLKNWSNVFAVFQDVDYEFRDLALTVGDTVAFGHGFGRLSGTLKDGTATNGMWVRATFCFQKINGTWLIAHDQVSVPFDIPTGKGLTDLTP</sequence>
<keyword evidence="3" id="KW-1185">Reference proteome</keyword>
<protein>
    <submittedName>
        <fullName evidence="2">DUF4440 domain-containing protein</fullName>
    </submittedName>
</protein>
<name>A0A5S4H912_9ACTN</name>
<dbReference type="SUPFAM" id="SSF54427">
    <property type="entry name" value="NTF2-like"/>
    <property type="match status" value="1"/>
</dbReference>
<dbReference type="InterPro" id="IPR032710">
    <property type="entry name" value="NTF2-like_dom_sf"/>
</dbReference>
<dbReference type="Proteomes" id="UP000305238">
    <property type="component" value="Unassembled WGS sequence"/>
</dbReference>
<accession>A0A5S4H912</accession>
<dbReference type="RefSeq" id="WP_138634373.1">
    <property type="nucleotide sequence ID" value="NZ_JASWDG010000070.1"/>
</dbReference>
<proteinExistence type="predicted"/>
<evidence type="ECO:0000313" key="2">
    <source>
        <dbReference type="EMBL" id="TMR41723.1"/>
    </source>
</evidence>
<feature type="domain" description="SnoaL-like" evidence="1">
    <location>
        <begin position="14"/>
        <end position="133"/>
    </location>
</feature>
<dbReference type="InterPro" id="IPR037401">
    <property type="entry name" value="SnoaL-like"/>
</dbReference>
<dbReference type="Gene3D" id="3.10.450.50">
    <property type="match status" value="1"/>
</dbReference>
<gene>
    <name evidence="2" type="ORF">ETD96_04305</name>
</gene>
<organism evidence="2 3">
    <name type="scientific">Actinomadura geliboluensis</name>
    <dbReference type="NCBI Taxonomy" id="882440"/>
    <lineage>
        <taxon>Bacteria</taxon>
        <taxon>Bacillati</taxon>
        <taxon>Actinomycetota</taxon>
        <taxon>Actinomycetes</taxon>
        <taxon>Streptosporangiales</taxon>
        <taxon>Thermomonosporaceae</taxon>
        <taxon>Actinomadura</taxon>
    </lineage>
</organism>
<dbReference type="EMBL" id="VCKZ01000015">
    <property type="protein sequence ID" value="TMR41723.1"/>
    <property type="molecule type" value="Genomic_DNA"/>
</dbReference>
<evidence type="ECO:0000313" key="3">
    <source>
        <dbReference type="Proteomes" id="UP000305238"/>
    </source>
</evidence>
<dbReference type="AlphaFoldDB" id="A0A5S4H912"/>